<proteinExistence type="predicted"/>
<sequence length="69" mass="7595">MCSGSFQKVTEYSAVHYSRVMISGVGGEGGTNPESYKIEFSAKIPKPAEEKCQWHLNFGDPEEGFGNYS</sequence>
<dbReference type="AlphaFoldDB" id="A0A5B7GDX8"/>
<dbReference type="EMBL" id="VSRR010013248">
    <property type="protein sequence ID" value="MPC55517.1"/>
    <property type="molecule type" value="Genomic_DNA"/>
</dbReference>
<gene>
    <name evidence="1" type="ORF">E2C01_049455</name>
</gene>
<evidence type="ECO:0000313" key="2">
    <source>
        <dbReference type="Proteomes" id="UP000324222"/>
    </source>
</evidence>
<evidence type="ECO:0000313" key="1">
    <source>
        <dbReference type="EMBL" id="MPC55517.1"/>
    </source>
</evidence>
<keyword evidence="2" id="KW-1185">Reference proteome</keyword>
<accession>A0A5B7GDX8</accession>
<organism evidence="1 2">
    <name type="scientific">Portunus trituberculatus</name>
    <name type="common">Swimming crab</name>
    <name type="synonym">Neptunus trituberculatus</name>
    <dbReference type="NCBI Taxonomy" id="210409"/>
    <lineage>
        <taxon>Eukaryota</taxon>
        <taxon>Metazoa</taxon>
        <taxon>Ecdysozoa</taxon>
        <taxon>Arthropoda</taxon>
        <taxon>Crustacea</taxon>
        <taxon>Multicrustacea</taxon>
        <taxon>Malacostraca</taxon>
        <taxon>Eumalacostraca</taxon>
        <taxon>Eucarida</taxon>
        <taxon>Decapoda</taxon>
        <taxon>Pleocyemata</taxon>
        <taxon>Brachyura</taxon>
        <taxon>Eubrachyura</taxon>
        <taxon>Portunoidea</taxon>
        <taxon>Portunidae</taxon>
        <taxon>Portuninae</taxon>
        <taxon>Portunus</taxon>
    </lineage>
</organism>
<protein>
    <submittedName>
        <fullName evidence="1">Uncharacterized protein</fullName>
    </submittedName>
</protein>
<reference evidence="1 2" key="1">
    <citation type="submission" date="2019-05" db="EMBL/GenBank/DDBJ databases">
        <title>Another draft genome of Portunus trituberculatus and its Hox gene families provides insights of decapod evolution.</title>
        <authorList>
            <person name="Jeong J.-H."/>
            <person name="Song I."/>
            <person name="Kim S."/>
            <person name="Choi T."/>
            <person name="Kim D."/>
            <person name="Ryu S."/>
            <person name="Kim W."/>
        </authorList>
    </citation>
    <scope>NUCLEOTIDE SEQUENCE [LARGE SCALE GENOMIC DNA]</scope>
    <source>
        <tissue evidence="1">Muscle</tissue>
    </source>
</reference>
<name>A0A5B7GDX8_PORTR</name>
<dbReference type="Proteomes" id="UP000324222">
    <property type="component" value="Unassembled WGS sequence"/>
</dbReference>
<comment type="caution">
    <text evidence="1">The sequence shown here is derived from an EMBL/GenBank/DDBJ whole genome shotgun (WGS) entry which is preliminary data.</text>
</comment>